<protein>
    <submittedName>
        <fullName evidence="2">Antitoxin VapB</fullName>
    </submittedName>
</protein>
<feature type="compositionally biased region" description="Basic and acidic residues" evidence="1">
    <location>
        <begin position="38"/>
        <end position="59"/>
    </location>
</feature>
<gene>
    <name evidence="2" type="ORF">GGR13_002431</name>
</gene>
<feature type="compositionally biased region" description="Basic and acidic residues" evidence="1">
    <location>
        <begin position="75"/>
        <end position="86"/>
    </location>
</feature>
<dbReference type="RefSeq" id="WP_183213793.1">
    <property type="nucleotide sequence ID" value="NZ_JACHOR010000004.1"/>
</dbReference>
<comment type="caution">
    <text evidence="2">The sequence shown here is derived from an EMBL/GenBank/DDBJ whole genome shotgun (WGS) entry which is preliminary data.</text>
</comment>
<accession>A0A7W9CJV9</accession>
<evidence type="ECO:0000313" key="2">
    <source>
        <dbReference type="EMBL" id="MBB5746824.1"/>
    </source>
</evidence>
<name>A0A7W9CJV9_9CAUL</name>
<feature type="region of interest" description="Disordered" evidence="1">
    <location>
        <begin position="38"/>
        <end position="86"/>
    </location>
</feature>
<sequence length="86" mass="9525">MSTLSIRSPRANQLARQLAALRGVTITDAVETALETAMKAETRRESPMESAKRILEERGLSFPPGRQPVPQSAYHDLDHDLTGEDH</sequence>
<keyword evidence="3" id="KW-1185">Reference proteome</keyword>
<dbReference type="Pfam" id="PF07704">
    <property type="entry name" value="PSK_trans_fac"/>
    <property type="match status" value="1"/>
</dbReference>
<reference evidence="2 3" key="1">
    <citation type="submission" date="2020-08" db="EMBL/GenBank/DDBJ databases">
        <title>Genomic Encyclopedia of Type Strains, Phase IV (KMG-IV): sequencing the most valuable type-strain genomes for metagenomic binning, comparative biology and taxonomic classification.</title>
        <authorList>
            <person name="Goeker M."/>
        </authorList>
    </citation>
    <scope>NUCLEOTIDE SEQUENCE [LARGE SCALE GENOMIC DNA]</scope>
    <source>
        <strain evidence="2 3">DSM 4737</strain>
    </source>
</reference>
<proteinExistence type="predicted"/>
<evidence type="ECO:0000313" key="3">
    <source>
        <dbReference type="Proteomes" id="UP000545037"/>
    </source>
</evidence>
<dbReference type="AlphaFoldDB" id="A0A7W9CJV9"/>
<evidence type="ECO:0000256" key="1">
    <source>
        <dbReference type="SAM" id="MobiDB-lite"/>
    </source>
</evidence>
<dbReference type="InterPro" id="IPR011660">
    <property type="entry name" value="VapB-like"/>
</dbReference>
<dbReference type="EMBL" id="JACHOR010000004">
    <property type="protein sequence ID" value="MBB5746824.1"/>
    <property type="molecule type" value="Genomic_DNA"/>
</dbReference>
<dbReference type="Proteomes" id="UP000545037">
    <property type="component" value="Unassembled WGS sequence"/>
</dbReference>
<organism evidence="2 3">
    <name type="scientific">Brevundimonas variabilis</name>
    <dbReference type="NCBI Taxonomy" id="74312"/>
    <lineage>
        <taxon>Bacteria</taxon>
        <taxon>Pseudomonadati</taxon>
        <taxon>Pseudomonadota</taxon>
        <taxon>Alphaproteobacteria</taxon>
        <taxon>Caulobacterales</taxon>
        <taxon>Caulobacteraceae</taxon>
        <taxon>Brevundimonas</taxon>
    </lineage>
</organism>